<organism evidence="2 3">
    <name type="scientific">Actinoplanes ianthinogenes</name>
    <dbReference type="NCBI Taxonomy" id="122358"/>
    <lineage>
        <taxon>Bacteria</taxon>
        <taxon>Bacillati</taxon>
        <taxon>Actinomycetota</taxon>
        <taxon>Actinomycetes</taxon>
        <taxon>Micromonosporales</taxon>
        <taxon>Micromonosporaceae</taxon>
        <taxon>Actinoplanes</taxon>
    </lineage>
</organism>
<dbReference type="Gene3D" id="3.40.630.30">
    <property type="match status" value="1"/>
</dbReference>
<feature type="compositionally biased region" description="Gly residues" evidence="1">
    <location>
        <begin position="182"/>
        <end position="193"/>
    </location>
</feature>
<dbReference type="PANTHER" id="PTHR41700:SF1">
    <property type="entry name" value="N-ACETYLTRANSFERASE DOMAIN-CONTAINING PROTEIN"/>
    <property type="match status" value="1"/>
</dbReference>
<dbReference type="Proteomes" id="UP000676967">
    <property type="component" value="Chromosome"/>
</dbReference>
<reference evidence="2 3" key="1">
    <citation type="submission" date="2020-08" db="EMBL/GenBank/DDBJ databases">
        <title>Whole genome shotgun sequence of Actinoplanes ianthinogenes NBRC 13996.</title>
        <authorList>
            <person name="Komaki H."/>
            <person name="Tamura T."/>
        </authorList>
    </citation>
    <scope>NUCLEOTIDE SEQUENCE [LARGE SCALE GENOMIC DNA]</scope>
    <source>
        <strain evidence="2 3">NBRC 13996</strain>
    </source>
</reference>
<dbReference type="InterPro" id="IPR016181">
    <property type="entry name" value="Acyl_CoA_acyltransferase"/>
</dbReference>
<evidence type="ECO:0000313" key="3">
    <source>
        <dbReference type="Proteomes" id="UP000676967"/>
    </source>
</evidence>
<sequence length="254" mass="26751">MDVVVRELDGMAEWTAAGSLYREVFGYTDPEWGLNPRLLAALRENGGTVIGALTGAGDLVGFCYGFPGVTGREHYHYSQAAVVAAAAQGAGVGRLLKVAQAAAARRTGARTMRWTFDPYALRNAHFNFAVLGATGIRLLPDFYGEAGTDRVLVSWDLDRAVPHLTDTDPLPGASGRTRIGSDGPGSGPSGGGRRTSVVVAADDRRAAPDPADRAWLRQELLAQFADGRRLVGVVRPGGDPGRAAYLFAIGEDGA</sequence>
<accession>A0ABN6CMA0</accession>
<keyword evidence="3" id="KW-1185">Reference proteome</keyword>
<evidence type="ECO:0000256" key="1">
    <source>
        <dbReference type="SAM" id="MobiDB-lite"/>
    </source>
</evidence>
<proteinExistence type="predicted"/>
<evidence type="ECO:0008006" key="4">
    <source>
        <dbReference type="Google" id="ProtNLM"/>
    </source>
</evidence>
<evidence type="ECO:0000313" key="2">
    <source>
        <dbReference type="EMBL" id="BCJ46208.1"/>
    </source>
</evidence>
<dbReference type="SUPFAM" id="SSF55729">
    <property type="entry name" value="Acyl-CoA N-acyltransferases (Nat)"/>
    <property type="match status" value="1"/>
</dbReference>
<dbReference type="EMBL" id="AP023356">
    <property type="protein sequence ID" value="BCJ46208.1"/>
    <property type="molecule type" value="Genomic_DNA"/>
</dbReference>
<dbReference type="PANTHER" id="PTHR41700">
    <property type="entry name" value="GCN5-RELATED N-ACETYLTRANSFERASE"/>
    <property type="match status" value="1"/>
</dbReference>
<name>A0ABN6CMA0_9ACTN</name>
<feature type="region of interest" description="Disordered" evidence="1">
    <location>
        <begin position="164"/>
        <end position="195"/>
    </location>
</feature>
<dbReference type="RefSeq" id="WP_189333034.1">
    <property type="nucleotide sequence ID" value="NZ_AP023356.1"/>
</dbReference>
<dbReference type="InterPro" id="IPR038764">
    <property type="entry name" value="GNAT_N_AcTrfase_prd"/>
</dbReference>
<protein>
    <recommendedName>
        <fullName evidence="4">N-acetyltransferase domain-containing protein</fullName>
    </recommendedName>
</protein>
<gene>
    <name evidence="2" type="ORF">Aiant_68650</name>
</gene>